<dbReference type="AlphaFoldDB" id="A0AA38W5A4"/>
<evidence type="ECO:0000313" key="2">
    <source>
        <dbReference type="Proteomes" id="UP001172457"/>
    </source>
</evidence>
<name>A0AA38W5A4_9ASTR</name>
<organism evidence="1 2">
    <name type="scientific">Centaurea solstitialis</name>
    <name type="common">yellow star-thistle</name>
    <dbReference type="NCBI Taxonomy" id="347529"/>
    <lineage>
        <taxon>Eukaryota</taxon>
        <taxon>Viridiplantae</taxon>
        <taxon>Streptophyta</taxon>
        <taxon>Embryophyta</taxon>
        <taxon>Tracheophyta</taxon>
        <taxon>Spermatophyta</taxon>
        <taxon>Magnoliopsida</taxon>
        <taxon>eudicotyledons</taxon>
        <taxon>Gunneridae</taxon>
        <taxon>Pentapetalae</taxon>
        <taxon>asterids</taxon>
        <taxon>campanulids</taxon>
        <taxon>Asterales</taxon>
        <taxon>Asteraceae</taxon>
        <taxon>Carduoideae</taxon>
        <taxon>Cardueae</taxon>
        <taxon>Centaureinae</taxon>
        <taxon>Centaurea</taxon>
    </lineage>
</organism>
<gene>
    <name evidence="1" type="ORF">OSB04_un001088</name>
</gene>
<reference evidence="1" key="1">
    <citation type="submission" date="2023-03" db="EMBL/GenBank/DDBJ databases">
        <title>Chromosome-scale reference genome and RAD-based genetic map of yellow starthistle (Centaurea solstitialis) reveal putative structural variation and QTLs associated with invader traits.</title>
        <authorList>
            <person name="Reatini B."/>
            <person name="Cang F.A."/>
            <person name="Jiang Q."/>
            <person name="Mckibben M.T.W."/>
            <person name="Barker M.S."/>
            <person name="Rieseberg L.H."/>
            <person name="Dlugosch K.M."/>
        </authorList>
    </citation>
    <scope>NUCLEOTIDE SEQUENCE</scope>
    <source>
        <strain evidence="1">CAN-66</strain>
        <tissue evidence="1">Leaf</tissue>
    </source>
</reference>
<dbReference type="EMBL" id="JARYMX010000133">
    <property type="protein sequence ID" value="KAJ9535761.1"/>
    <property type="molecule type" value="Genomic_DNA"/>
</dbReference>
<accession>A0AA38W5A4</accession>
<dbReference type="Proteomes" id="UP001172457">
    <property type="component" value="Unassembled WGS sequence"/>
</dbReference>
<protein>
    <submittedName>
        <fullName evidence="1">Uncharacterized protein</fullName>
    </submittedName>
</protein>
<keyword evidence="2" id="KW-1185">Reference proteome</keyword>
<comment type="caution">
    <text evidence="1">The sequence shown here is derived from an EMBL/GenBank/DDBJ whole genome shotgun (WGS) entry which is preliminary data.</text>
</comment>
<proteinExistence type="predicted"/>
<sequence length="72" mass="7827">MGSKGNPTVSVIMTTTTIMTTIPIVSSNASRLSSRDALHNDYTASNTSKELWQSLEKKYETEDAGSKKFVVA</sequence>
<evidence type="ECO:0000313" key="1">
    <source>
        <dbReference type="EMBL" id="KAJ9535761.1"/>
    </source>
</evidence>